<evidence type="ECO:0000256" key="10">
    <source>
        <dbReference type="PIRSR" id="PIRSR005096-2"/>
    </source>
</evidence>
<name>A0A7W5H3W6_9BACT</name>
<feature type="binding site" evidence="11">
    <location>
        <begin position="185"/>
        <end position="187"/>
    </location>
    <ligand>
        <name>beta-D-galactose</name>
        <dbReference type="ChEBI" id="CHEBI:27667"/>
    </ligand>
</feature>
<evidence type="ECO:0000256" key="5">
    <source>
        <dbReference type="ARBA" id="ARBA00014165"/>
    </source>
</evidence>
<evidence type="ECO:0000256" key="1">
    <source>
        <dbReference type="ARBA" id="ARBA00001614"/>
    </source>
</evidence>
<keyword evidence="6 8" id="KW-0413">Isomerase</keyword>
<dbReference type="SUPFAM" id="SSF74650">
    <property type="entry name" value="Galactose mutarotase-like"/>
    <property type="match status" value="1"/>
</dbReference>
<feature type="active site" description="Proton donor" evidence="9">
    <location>
        <position position="185"/>
    </location>
</feature>
<dbReference type="InterPro" id="IPR011013">
    <property type="entry name" value="Gal_mutarotase_sf_dom"/>
</dbReference>
<evidence type="ECO:0000256" key="6">
    <source>
        <dbReference type="ARBA" id="ARBA00023235"/>
    </source>
</evidence>
<dbReference type="EMBL" id="JACHXU010000001">
    <property type="protein sequence ID" value="MBB3204563.1"/>
    <property type="molecule type" value="Genomic_DNA"/>
</dbReference>
<feature type="active site" description="Proton acceptor" evidence="9">
    <location>
        <position position="315"/>
    </location>
</feature>
<dbReference type="GO" id="GO:0033499">
    <property type="term" value="P:galactose catabolic process via UDP-galactose, Leloir pathway"/>
    <property type="evidence" value="ECO:0007669"/>
    <property type="project" value="TreeGrafter"/>
</dbReference>
<dbReference type="GO" id="GO:0030246">
    <property type="term" value="F:carbohydrate binding"/>
    <property type="evidence" value="ECO:0007669"/>
    <property type="project" value="InterPro"/>
</dbReference>
<dbReference type="UniPathway" id="UPA00242"/>
<dbReference type="RefSeq" id="WP_184300740.1">
    <property type="nucleotide sequence ID" value="NZ_JACHXU010000001.1"/>
</dbReference>
<evidence type="ECO:0000256" key="3">
    <source>
        <dbReference type="ARBA" id="ARBA00006206"/>
    </source>
</evidence>
<dbReference type="EC" id="5.1.3.3" evidence="4 8"/>
<evidence type="ECO:0000256" key="8">
    <source>
        <dbReference type="PIRNR" id="PIRNR005096"/>
    </source>
</evidence>
<dbReference type="AlphaFoldDB" id="A0A7W5H3W6"/>
<evidence type="ECO:0000256" key="7">
    <source>
        <dbReference type="ARBA" id="ARBA00023277"/>
    </source>
</evidence>
<organism evidence="12 13">
    <name type="scientific">Aporhodopirellula rubra</name>
    <dbReference type="NCBI Taxonomy" id="980271"/>
    <lineage>
        <taxon>Bacteria</taxon>
        <taxon>Pseudomonadati</taxon>
        <taxon>Planctomycetota</taxon>
        <taxon>Planctomycetia</taxon>
        <taxon>Pirellulales</taxon>
        <taxon>Pirellulaceae</taxon>
        <taxon>Aporhodopirellula</taxon>
    </lineage>
</organism>
<dbReference type="NCBIfam" id="NF008277">
    <property type="entry name" value="PRK11055.1"/>
    <property type="match status" value="1"/>
</dbReference>
<evidence type="ECO:0000256" key="2">
    <source>
        <dbReference type="ARBA" id="ARBA00005028"/>
    </source>
</evidence>
<dbReference type="GO" id="GO:0006006">
    <property type="term" value="P:glucose metabolic process"/>
    <property type="evidence" value="ECO:0007669"/>
    <property type="project" value="TreeGrafter"/>
</dbReference>
<dbReference type="PANTHER" id="PTHR10091:SF0">
    <property type="entry name" value="GALACTOSE MUTAROTASE"/>
    <property type="match status" value="1"/>
</dbReference>
<evidence type="ECO:0000313" key="12">
    <source>
        <dbReference type="EMBL" id="MBB3204563.1"/>
    </source>
</evidence>
<dbReference type="GO" id="GO:0004034">
    <property type="term" value="F:aldose 1-epimerase activity"/>
    <property type="evidence" value="ECO:0007669"/>
    <property type="project" value="UniProtKB-EC"/>
</dbReference>
<protein>
    <recommendedName>
        <fullName evidence="5 8">Aldose 1-epimerase</fullName>
        <ecNumber evidence="4 8">5.1.3.3</ecNumber>
    </recommendedName>
</protein>
<comment type="catalytic activity">
    <reaction evidence="1 8">
        <text>alpha-D-glucose = beta-D-glucose</text>
        <dbReference type="Rhea" id="RHEA:10264"/>
        <dbReference type="ChEBI" id="CHEBI:15903"/>
        <dbReference type="ChEBI" id="CHEBI:17925"/>
        <dbReference type="EC" id="5.1.3.3"/>
    </reaction>
</comment>
<dbReference type="Gene3D" id="2.70.98.10">
    <property type="match status" value="1"/>
</dbReference>
<dbReference type="InterPro" id="IPR008183">
    <property type="entry name" value="Aldose_1/G6P_1-epimerase"/>
</dbReference>
<keyword evidence="13" id="KW-1185">Reference proteome</keyword>
<comment type="caution">
    <text evidence="12">The sequence shown here is derived from an EMBL/GenBank/DDBJ whole genome shotgun (WGS) entry which is preliminary data.</text>
</comment>
<dbReference type="PIRSF" id="PIRSF005096">
    <property type="entry name" value="GALM"/>
    <property type="match status" value="1"/>
</dbReference>
<feature type="binding site" evidence="11">
    <location>
        <begin position="80"/>
        <end position="81"/>
    </location>
    <ligand>
        <name>beta-D-galactose</name>
        <dbReference type="ChEBI" id="CHEBI:27667"/>
    </ligand>
</feature>
<comment type="pathway">
    <text evidence="2 8">Carbohydrate metabolism; hexose metabolism.</text>
</comment>
<accession>A0A7W5H3W6</accession>
<evidence type="ECO:0000256" key="11">
    <source>
        <dbReference type="PIRSR" id="PIRSR005096-3"/>
    </source>
</evidence>
<evidence type="ECO:0000256" key="9">
    <source>
        <dbReference type="PIRSR" id="PIRSR005096-1"/>
    </source>
</evidence>
<gene>
    <name evidence="12" type="ORF">FHS27_000327</name>
</gene>
<dbReference type="PROSITE" id="PS00545">
    <property type="entry name" value="ALDOSE_1_EPIMERASE"/>
    <property type="match status" value="1"/>
</dbReference>
<evidence type="ECO:0000256" key="4">
    <source>
        <dbReference type="ARBA" id="ARBA00013185"/>
    </source>
</evidence>
<dbReference type="CDD" id="cd09019">
    <property type="entry name" value="galactose_mutarotase_like"/>
    <property type="match status" value="1"/>
</dbReference>
<feature type="binding site" evidence="10">
    <location>
        <position position="253"/>
    </location>
    <ligand>
        <name>beta-D-galactose</name>
        <dbReference type="ChEBI" id="CHEBI:27667"/>
    </ligand>
</feature>
<sequence length="349" mass="38145">MSIITVPFGETAEGAPITKITLTNGSGNHVSVMNWGASLLEVVVPDRSGQRANVNLVFDSIDRYLAPHPGFGSTIGRFCNRIKFGKFSIDGVDHQVTVNKGKHCLHGGAVNYSHHHWTTELIPADAARGVNADRVRFTLVSPDGDEGFPGEVTVTTEYAWNDANELTIEYHATTTKPTHLNLTNHSYWNLGGVDSGSTLEHEAIIHASELLDVDEDLIPTGEILSVENTPFDFREQTSFAKRIDSLSATKGYDHCYLVAGEAGTLRPAARVTDPASGRVLEVETTMPSMQLYTANHLLGNESSGGYVRHDAFCLETQFPPDAPNHPHFPSTLLRPGMSFHEKTVHRFTA</sequence>
<dbReference type="GO" id="GO:0005737">
    <property type="term" value="C:cytoplasm"/>
    <property type="evidence" value="ECO:0007669"/>
    <property type="project" value="TreeGrafter"/>
</dbReference>
<dbReference type="PANTHER" id="PTHR10091">
    <property type="entry name" value="ALDOSE-1-EPIMERASE"/>
    <property type="match status" value="1"/>
</dbReference>
<proteinExistence type="inferred from homology"/>
<keyword evidence="7 8" id="KW-0119">Carbohydrate metabolism</keyword>
<reference evidence="12 13" key="1">
    <citation type="submission" date="2020-08" db="EMBL/GenBank/DDBJ databases">
        <title>Genomic Encyclopedia of Type Strains, Phase III (KMG-III): the genomes of soil and plant-associated and newly described type strains.</title>
        <authorList>
            <person name="Whitman W."/>
        </authorList>
    </citation>
    <scope>NUCLEOTIDE SEQUENCE [LARGE SCALE GENOMIC DNA]</scope>
    <source>
        <strain evidence="12 13">CECT 8075</strain>
    </source>
</reference>
<comment type="similarity">
    <text evidence="3 8">Belongs to the aldose epimerase family.</text>
</comment>
<dbReference type="Pfam" id="PF01263">
    <property type="entry name" value="Aldose_epim"/>
    <property type="match status" value="1"/>
</dbReference>
<dbReference type="InterPro" id="IPR014718">
    <property type="entry name" value="GH-type_carb-bd"/>
</dbReference>
<dbReference type="InterPro" id="IPR018052">
    <property type="entry name" value="Ald1_epimerase_CS"/>
</dbReference>
<dbReference type="InterPro" id="IPR015443">
    <property type="entry name" value="Aldose_1-epimerase"/>
</dbReference>
<dbReference type="InterPro" id="IPR047215">
    <property type="entry name" value="Galactose_mutarotase-like"/>
</dbReference>
<evidence type="ECO:0000313" key="13">
    <source>
        <dbReference type="Proteomes" id="UP000536179"/>
    </source>
</evidence>
<dbReference type="Proteomes" id="UP000536179">
    <property type="component" value="Unassembled WGS sequence"/>
</dbReference>